<dbReference type="Gene3D" id="1.10.1130.10">
    <property type="entry name" value="Flavocytochrome C3, Chain A"/>
    <property type="match status" value="1"/>
</dbReference>
<dbReference type="AlphaFoldDB" id="A0A1Z4VLD5"/>
<accession>A0A1Z4VLD5</accession>
<keyword evidence="4" id="KW-1185">Reference proteome</keyword>
<proteinExistence type="predicted"/>
<dbReference type="InterPro" id="IPR036280">
    <property type="entry name" value="Multihaem_cyt_sf"/>
</dbReference>
<protein>
    <recommendedName>
        <fullName evidence="2">Cytochrome c-552/4 domain-containing protein</fullName>
    </recommendedName>
</protein>
<evidence type="ECO:0000256" key="1">
    <source>
        <dbReference type="SAM" id="MobiDB-lite"/>
    </source>
</evidence>
<sequence length="396" mass="43746">MVSSHGQGRSAEGVDAFLERHWSKPLPPQGAPPDHFSPREASLSPQSCAECHAEQHRDWSGSLHSRTMDKGILWQARVLPSDQVKRCLDCHAPLAEQKALLAQSLGWPEAPQDPPPEYVSPDLHRQGLVCAACHVRAHQRFGPPPGPGRPAGDTPGLPHDGFVASAAFADSRFCASCHQFPEDGPALNGKLLENTLNEWRASRHAREGRQCQTCHMPDRRHEWKGIHDPGMVRQALSAGIRTEAEAAGRVRVRAEIRNTGAGHYFPTYLVPRVRLQLVAEGGAGGERHVLDEAIVSRETDIWLSEEYSDTRLAPDAAQKLEGLLPEIGSTEWRLYVQVDVAPKEHYERMFAGVLNDSEVKLDRETRTILAAALAEARNTRYVLRLGERALTHGIAN</sequence>
<dbReference type="Pfam" id="PF13435">
    <property type="entry name" value="Cytochrome_C554"/>
    <property type="match status" value="1"/>
</dbReference>
<evidence type="ECO:0000313" key="3">
    <source>
        <dbReference type="EMBL" id="BAZ92409.1"/>
    </source>
</evidence>
<feature type="region of interest" description="Disordered" evidence="1">
    <location>
        <begin position="22"/>
        <end position="44"/>
    </location>
</feature>
<name>A0A1Z4VLD5_9GAMM</name>
<dbReference type="EMBL" id="AP018052">
    <property type="protein sequence ID" value="BAZ92409.1"/>
    <property type="molecule type" value="Genomic_DNA"/>
</dbReference>
<organism evidence="3 4">
    <name type="scientific">Thiohalobacter thiocyanaticus</name>
    <dbReference type="NCBI Taxonomy" id="585455"/>
    <lineage>
        <taxon>Bacteria</taxon>
        <taxon>Pseudomonadati</taxon>
        <taxon>Pseudomonadota</taxon>
        <taxon>Gammaproteobacteria</taxon>
        <taxon>Thiohalobacterales</taxon>
        <taxon>Thiohalobacteraceae</taxon>
        <taxon>Thiohalobacter</taxon>
    </lineage>
</organism>
<evidence type="ECO:0000313" key="4">
    <source>
        <dbReference type="Proteomes" id="UP000218765"/>
    </source>
</evidence>
<evidence type="ECO:0000259" key="2">
    <source>
        <dbReference type="Pfam" id="PF13435"/>
    </source>
</evidence>
<feature type="domain" description="Cytochrome c-552/4" evidence="2">
    <location>
        <begin position="47"/>
        <end position="99"/>
    </location>
</feature>
<dbReference type="SUPFAM" id="SSF48695">
    <property type="entry name" value="Multiheme cytochromes"/>
    <property type="match status" value="1"/>
</dbReference>
<dbReference type="Proteomes" id="UP000218765">
    <property type="component" value="Chromosome"/>
</dbReference>
<gene>
    <name evidence="3" type="ORF">FOKN1_0004</name>
</gene>
<dbReference type="InterPro" id="IPR023155">
    <property type="entry name" value="Cyt_c-552/4"/>
</dbReference>
<reference evidence="3 4" key="1">
    <citation type="submission" date="2017-05" db="EMBL/GenBank/DDBJ databases">
        <title>Thiocyanate degradation by Thiohalobacter thiocyanaticus FOKN1.</title>
        <authorList>
            <person name="Oshiki M."/>
            <person name="Fukushima T."/>
            <person name="Kawano S."/>
            <person name="Nakagawa J."/>
        </authorList>
    </citation>
    <scope>NUCLEOTIDE SEQUENCE [LARGE SCALE GENOMIC DNA]</scope>
    <source>
        <strain evidence="3 4">FOKN1</strain>
    </source>
</reference>
<dbReference type="KEGG" id="ttc:FOKN1_0004"/>